<accession>A0A9W7DNK4</accession>
<dbReference type="InterPro" id="IPR023198">
    <property type="entry name" value="PGP-like_dom2"/>
</dbReference>
<dbReference type="Gene3D" id="3.40.50.1000">
    <property type="entry name" value="HAD superfamily/HAD-like"/>
    <property type="match status" value="1"/>
</dbReference>
<dbReference type="PANTHER" id="PTHR18901">
    <property type="entry name" value="2-DEOXYGLUCOSE-6-PHOSPHATE PHOSPHATASE 2"/>
    <property type="match status" value="1"/>
</dbReference>
<sequence length="261" mass="29448">MTRIERQSNHSSQQKFRACLFDMDGLLINSEPIYTQITSKLLKDNFGITDGLSWEVKSQIQGLPGHKAIEILIDHYHLQDRVTPEQFDKLGQRLQPEFWGKVGLMPGALELITYLKFEAHVPICVCTSTKSSKFQMKTSHLGELFDLFDDNIITGDHKGLKGNGKPNPDIWWLGLAELNEDRVKKGLDEIKPSECLVFEDALNGALSGKRSGAYVIWIPDHDNLKTISQDVINDIIGENNENGVLLENLSQFEPEEFGLLV</sequence>
<dbReference type="SFLD" id="SFLDG01129">
    <property type="entry name" value="C1.5:_HAD__Beta-PGM__Phosphata"/>
    <property type="match status" value="1"/>
</dbReference>
<dbReference type="InterPro" id="IPR023214">
    <property type="entry name" value="HAD_sf"/>
</dbReference>
<gene>
    <name evidence="1" type="ORF">Amon01_000762400</name>
</gene>
<evidence type="ECO:0000313" key="1">
    <source>
        <dbReference type="EMBL" id="GMG55550.1"/>
    </source>
</evidence>
<dbReference type="InterPro" id="IPR036412">
    <property type="entry name" value="HAD-like_sf"/>
</dbReference>
<dbReference type="SUPFAM" id="SSF56784">
    <property type="entry name" value="HAD-like"/>
    <property type="match status" value="1"/>
</dbReference>
<evidence type="ECO:0000313" key="2">
    <source>
        <dbReference type="Proteomes" id="UP001165063"/>
    </source>
</evidence>
<dbReference type="SFLD" id="SFLDS00003">
    <property type="entry name" value="Haloacid_Dehalogenase"/>
    <property type="match status" value="1"/>
</dbReference>
<dbReference type="GO" id="GO:0016791">
    <property type="term" value="F:phosphatase activity"/>
    <property type="evidence" value="ECO:0007669"/>
    <property type="project" value="TreeGrafter"/>
</dbReference>
<reference evidence="1" key="1">
    <citation type="submission" date="2023-04" db="EMBL/GenBank/DDBJ databases">
        <title>Ambrosiozyma monospora NBRC 1965.</title>
        <authorList>
            <person name="Ichikawa N."/>
            <person name="Sato H."/>
            <person name="Tonouchi N."/>
        </authorList>
    </citation>
    <scope>NUCLEOTIDE SEQUENCE</scope>
    <source>
        <strain evidence="1">NBRC 1965</strain>
    </source>
</reference>
<dbReference type="OrthoDB" id="40579at2759"/>
<dbReference type="Proteomes" id="UP001165063">
    <property type="component" value="Unassembled WGS sequence"/>
</dbReference>
<dbReference type="Gene3D" id="1.10.150.240">
    <property type="entry name" value="Putative phosphatase, domain 2"/>
    <property type="match status" value="1"/>
</dbReference>
<name>A0A9W7DNK4_AMBMO</name>
<dbReference type="Pfam" id="PF00702">
    <property type="entry name" value="Hydrolase"/>
    <property type="match status" value="1"/>
</dbReference>
<dbReference type="AlphaFoldDB" id="A0A9W7DNK4"/>
<keyword evidence="2" id="KW-1185">Reference proteome</keyword>
<proteinExistence type="predicted"/>
<dbReference type="PANTHER" id="PTHR18901:SF38">
    <property type="entry name" value="PSEUDOURIDINE-5'-PHOSPHATASE"/>
    <property type="match status" value="1"/>
</dbReference>
<protein>
    <submittedName>
        <fullName evidence="1">Unnamed protein product</fullName>
    </submittedName>
</protein>
<comment type="caution">
    <text evidence="1">The sequence shown here is derived from an EMBL/GenBank/DDBJ whole genome shotgun (WGS) entry which is preliminary data.</text>
</comment>
<organism evidence="1 2">
    <name type="scientific">Ambrosiozyma monospora</name>
    <name type="common">Yeast</name>
    <name type="synonym">Endomycopsis monosporus</name>
    <dbReference type="NCBI Taxonomy" id="43982"/>
    <lineage>
        <taxon>Eukaryota</taxon>
        <taxon>Fungi</taxon>
        <taxon>Dikarya</taxon>
        <taxon>Ascomycota</taxon>
        <taxon>Saccharomycotina</taxon>
        <taxon>Pichiomycetes</taxon>
        <taxon>Pichiales</taxon>
        <taxon>Pichiaceae</taxon>
        <taxon>Ambrosiozyma</taxon>
    </lineage>
</organism>
<dbReference type="EMBL" id="BSXU01005747">
    <property type="protein sequence ID" value="GMG55550.1"/>
    <property type="molecule type" value="Genomic_DNA"/>
</dbReference>